<keyword evidence="4" id="KW-1185">Reference proteome</keyword>
<dbReference type="EnsemblPlants" id="QL03p007156:mrna">
    <property type="protein sequence ID" value="QL03p007156:mrna"/>
    <property type="gene ID" value="QL03p007156"/>
</dbReference>
<keyword evidence="1" id="KW-0677">Repeat</keyword>
<evidence type="ECO:0000256" key="1">
    <source>
        <dbReference type="ARBA" id="ARBA00022737"/>
    </source>
</evidence>
<accession>A0A7N2L4T8</accession>
<evidence type="ECO:0000259" key="2">
    <source>
        <dbReference type="Pfam" id="PF03107"/>
    </source>
</evidence>
<reference evidence="3 4" key="1">
    <citation type="journal article" date="2016" name="G3 (Bethesda)">
        <title>First Draft Assembly and Annotation of the Genome of a California Endemic Oak Quercus lobata Nee (Fagaceae).</title>
        <authorList>
            <person name="Sork V.L."/>
            <person name="Fitz-Gibbon S.T."/>
            <person name="Puiu D."/>
            <person name="Crepeau M."/>
            <person name="Gugger P.F."/>
            <person name="Sherman R."/>
            <person name="Stevens K."/>
            <person name="Langley C.H."/>
            <person name="Pellegrini M."/>
            <person name="Salzberg S.L."/>
        </authorList>
    </citation>
    <scope>NUCLEOTIDE SEQUENCE [LARGE SCALE GENOMIC DNA]</scope>
    <source>
        <strain evidence="3 4">cv. SW786</strain>
    </source>
</reference>
<feature type="domain" description="DC1" evidence="2">
    <location>
        <begin position="19"/>
        <end position="60"/>
    </location>
</feature>
<organism evidence="3 4">
    <name type="scientific">Quercus lobata</name>
    <name type="common">Valley oak</name>
    <dbReference type="NCBI Taxonomy" id="97700"/>
    <lineage>
        <taxon>Eukaryota</taxon>
        <taxon>Viridiplantae</taxon>
        <taxon>Streptophyta</taxon>
        <taxon>Embryophyta</taxon>
        <taxon>Tracheophyta</taxon>
        <taxon>Spermatophyta</taxon>
        <taxon>Magnoliopsida</taxon>
        <taxon>eudicotyledons</taxon>
        <taxon>Gunneridae</taxon>
        <taxon>Pentapetalae</taxon>
        <taxon>rosids</taxon>
        <taxon>fabids</taxon>
        <taxon>Fagales</taxon>
        <taxon>Fagaceae</taxon>
        <taxon>Quercus</taxon>
    </lineage>
</organism>
<dbReference type="InterPro" id="IPR004146">
    <property type="entry name" value="DC1"/>
</dbReference>
<name>A0A7N2L4T8_QUELO</name>
<sequence>MAKETKARLIPERLTHDGHKHALILSSSTSMGKCSGCNSKEEQDAKNWFYNCADCNYPAHPVVFLDMPKMMKKTSEISSLGSLAHIPSISIPSLLFVRLRTNFYVMNVVHLVMHWLMNAPHAHLQGGVLEITMPKFSEEKKRQHKVINVAEERSSGEDIKATKAKMFYCFAYFIVSLL</sequence>
<dbReference type="EMBL" id="LRBV02000003">
    <property type="status" value="NOT_ANNOTATED_CDS"/>
    <property type="molecule type" value="Genomic_DNA"/>
</dbReference>
<dbReference type="InParanoid" id="A0A7N2L4T8"/>
<dbReference type="Gramene" id="QL03p007156:mrna">
    <property type="protein sequence ID" value="QL03p007156:mrna"/>
    <property type="gene ID" value="QL03p007156"/>
</dbReference>
<protein>
    <recommendedName>
        <fullName evidence="2">DC1 domain-containing protein</fullName>
    </recommendedName>
</protein>
<dbReference type="SUPFAM" id="SSF57889">
    <property type="entry name" value="Cysteine-rich domain"/>
    <property type="match status" value="1"/>
</dbReference>
<proteinExistence type="predicted"/>
<evidence type="ECO:0000313" key="4">
    <source>
        <dbReference type="Proteomes" id="UP000594261"/>
    </source>
</evidence>
<dbReference type="AlphaFoldDB" id="A0A7N2L4T8"/>
<dbReference type="InterPro" id="IPR046349">
    <property type="entry name" value="C1-like_sf"/>
</dbReference>
<evidence type="ECO:0000313" key="3">
    <source>
        <dbReference type="EnsemblPlants" id="QL03p007156:mrna"/>
    </source>
</evidence>
<dbReference type="Proteomes" id="UP000594261">
    <property type="component" value="Chromosome 3"/>
</dbReference>
<dbReference type="Pfam" id="PF03107">
    <property type="entry name" value="C1_2"/>
    <property type="match status" value="1"/>
</dbReference>
<reference evidence="3" key="2">
    <citation type="submission" date="2021-01" db="UniProtKB">
        <authorList>
            <consortium name="EnsemblPlants"/>
        </authorList>
    </citation>
    <scope>IDENTIFICATION</scope>
</reference>